<dbReference type="InterPro" id="IPR036922">
    <property type="entry name" value="Rieske_2Fe-2S_sf"/>
</dbReference>
<dbReference type="GO" id="GO:0051537">
    <property type="term" value="F:2 iron, 2 sulfur cluster binding"/>
    <property type="evidence" value="ECO:0007669"/>
    <property type="project" value="UniProtKB-KW"/>
</dbReference>
<protein>
    <submittedName>
        <fullName evidence="7">3-ketosteroid-9-alpha-hydroxylase oxygenase subunit</fullName>
        <ecNumber evidence="7">1.17.1.-</ecNumber>
    </submittedName>
</protein>
<dbReference type="RefSeq" id="WP_115312091.1">
    <property type="nucleotide sequence ID" value="NZ_UGTH01000001.1"/>
</dbReference>
<dbReference type="Pfam" id="PF19112">
    <property type="entry name" value="VanA_C"/>
    <property type="match status" value="1"/>
</dbReference>
<dbReference type="SUPFAM" id="SSF50022">
    <property type="entry name" value="ISP domain"/>
    <property type="match status" value="1"/>
</dbReference>
<keyword evidence="1" id="KW-0001">2Fe-2S</keyword>
<dbReference type="GO" id="GO:0016705">
    <property type="term" value="F:oxidoreductase activity, acting on paired donors, with incorporation or reduction of molecular oxygen"/>
    <property type="evidence" value="ECO:0007669"/>
    <property type="project" value="UniProtKB-ARBA"/>
</dbReference>
<sequence length="323" mass="37148">MIKNQWYAVLSSSEVNKNQLVGVRRLGMDLVFYRDNKGEVSCLMDMCSHRGAALSKGEVVNNCNIQCPFHGLEFNGEGECQFIPANGINNQGDLTRYNVSFFKLIEKHDIIYIWYGDKDKSSDDIPFHDEIDKSFVFSEFKDHWNTHYSRAIENQLDVVHLPFVHHNTIGAGGKTLINGPKVIVSEDKKTILTSANNEVDEGQAPKKSKDCKIKSTFLKFKFPNVWLNNIADKIKVLIFFAPIDDENTILYLRFYNKITGIRLINRFIGFFGKFANLIIERQDKRVVETQRPKASSLKSNENLIYGDKPIIEYRKLRDSLQHS</sequence>
<evidence type="ECO:0000313" key="8">
    <source>
        <dbReference type="Proteomes" id="UP000254777"/>
    </source>
</evidence>
<dbReference type="EMBL" id="UGTH01000001">
    <property type="protein sequence ID" value="SUB75363.1"/>
    <property type="molecule type" value="Genomic_DNA"/>
</dbReference>
<dbReference type="GO" id="GO:0005506">
    <property type="term" value="F:iron ion binding"/>
    <property type="evidence" value="ECO:0007669"/>
    <property type="project" value="InterPro"/>
</dbReference>
<evidence type="ECO:0000256" key="3">
    <source>
        <dbReference type="ARBA" id="ARBA00023002"/>
    </source>
</evidence>
<dbReference type="PROSITE" id="PS51296">
    <property type="entry name" value="RIESKE"/>
    <property type="match status" value="1"/>
</dbReference>
<dbReference type="Proteomes" id="UP000254777">
    <property type="component" value="Unassembled WGS sequence"/>
</dbReference>
<evidence type="ECO:0000256" key="1">
    <source>
        <dbReference type="ARBA" id="ARBA00022714"/>
    </source>
</evidence>
<gene>
    <name evidence="7" type="primary">kshA</name>
    <name evidence="7" type="ORF">NCTC11088_01156</name>
</gene>
<keyword evidence="5" id="KW-0411">Iron-sulfur</keyword>
<evidence type="ECO:0000256" key="5">
    <source>
        <dbReference type="ARBA" id="ARBA00023014"/>
    </source>
</evidence>
<organism evidence="7 8">
    <name type="scientific">Peptoniphilus indolicus</name>
    <dbReference type="NCBI Taxonomy" id="33030"/>
    <lineage>
        <taxon>Bacteria</taxon>
        <taxon>Bacillati</taxon>
        <taxon>Bacillota</taxon>
        <taxon>Tissierellia</taxon>
        <taxon>Tissierellales</taxon>
        <taxon>Peptoniphilaceae</taxon>
        <taxon>Peptoniphilus</taxon>
    </lineage>
</organism>
<dbReference type="InterPro" id="IPR044043">
    <property type="entry name" value="VanA_C_cat"/>
</dbReference>
<reference evidence="7 8" key="1">
    <citation type="submission" date="2018-06" db="EMBL/GenBank/DDBJ databases">
        <authorList>
            <consortium name="Pathogen Informatics"/>
            <person name="Doyle S."/>
        </authorList>
    </citation>
    <scope>NUCLEOTIDE SEQUENCE [LARGE SCALE GENOMIC DNA]</scope>
    <source>
        <strain evidence="7 8">NCTC11088</strain>
    </source>
</reference>
<dbReference type="PANTHER" id="PTHR21266:SF59">
    <property type="entry name" value="BLR4922 PROTEIN"/>
    <property type="match status" value="1"/>
</dbReference>
<evidence type="ECO:0000256" key="4">
    <source>
        <dbReference type="ARBA" id="ARBA00023004"/>
    </source>
</evidence>
<evidence type="ECO:0000259" key="6">
    <source>
        <dbReference type="PROSITE" id="PS51296"/>
    </source>
</evidence>
<dbReference type="Gene3D" id="3.90.380.10">
    <property type="entry name" value="Naphthalene 1,2-dioxygenase Alpha Subunit, Chain A, domain 1"/>
    <property type="match status" value="1"/>
</dbReference>
<keyword evidence="2" id="KW-0479">Metal-binding</keyword>
<dbReference type="Pfam" id="PF00355">
    <property type="entry name" value="Rieske"/>
    <property type="match status" value="1"/>
</dbReference>
<dbReference type="EC" id="1.17.1.-" evidence="7"/>
<dbReference type="PROSITE" id="PS00570">
    <property type="entry name" value="RING_HYDROXYL_ALPHA"/>
    <property type="match status" value="1"/>
</dbReference>
<proteinExistence type="predicted"/>
<dbReference type="InterPro" id="IPR017941">
    <property type="entry name" value="Rieske_2Fe-2S"/>
</dbReference>
<dbReference type="AlphaFoldDB" id="A0A379DDK6"/>
<evidence type="ECO:0000313" key="7">
    <source>
        <dbReference type="EMBL" id="SUB75363.1"/>
    </source>
</evidence>
<dbReference type="InterPro" id="IPR050584">
    <property type="entry name" value="Cholesterol_7-desaturase"/>
</dbReference>
<dbReference type="PANTHER" id="PTHR21266">
    <property type="entry name" value="IRON-SULFUR DOMAIN CONTAINING PROTEIN"/>
    <property type="match status" value="1"/>
</dbReference>
<dbReference type="CDD" id="cd03469">
    <property type="entry name" value="Rieske_RO_Alpha_N"/>
    <property type="match status" value="1"/>
</dbReference>
<dbReference type="InterPro" id="IPR015881">
    <property type="entry name" value="ARHD_Rieske_2Fe_2S"/>
</dbReference>
<accession>A0A379DDK6</accession>
<dbReference type="GO" id="GO:0004497">
    <property type="term" value="F:monooxygenase activity"/>
    <property type="evidence" value="ECO:0007669"/>
    <property type="project" value="UniProtKB-ARBA"/>
</dbReference>
<evidence type="ECO:0000256" key="2">
    <source>
        <dbReference type="ARBA" id="ARBA00022723"/>
    </source>
</evidence>
<keyword evidence="4" id="KW-0408">Iron</keyword>
<dbReference type="SUPFAM" id="SSF55961">
    <property type="entry name" value="Bet v1-like"/>
    <property type="match status" value="1"/>
</dbReference>
<keyword evidence="3 7" id="KW-0560">Oxidoreductase</keyword>
<dbReference type="Gene3D" id="2.102.10.10">
    <property type="entry name" value="Rieske [2Fe-2S] iron-sulphur domain"/>
    <property type="match status" value="1"/>
</dbReference>
<name>A0A379DDK6_9FIRM</name>
<feature type="domain" description="Rieske" evidence="6">
    <location>
        <begin position="6"/>
        <end position="113"/>
    </location>
</feature>